<reference evidence="3" key="2">
    <citation type="submission" date="2018-10" db="UniProtKB">
        <authorList>
            <consortium name="EnsemblPlants"/>
        </authorList>
    </citation>
    <scope>IDENTIFICATION</scope>
</reference>
<dbReference type="OMA" id="VMDIPNS"/>
<dbReference type="OrthoDB" id="695631at2759"/>
<sequence length="255" mass="26444">MEEYSASSSQRGGGGGRGELQGPRPAPLRVHKDSHRIKKPPASQVRQPVIIYTVSPKVVHANPGEFMSVVQRLTGASSSSSSLPPPPQSTLPFPFFPQRSSSSMLPPALPQTLPFPFQLQQASGPQAHEGALLQHQHSPAARLAAIEQASAPAARSTGVHRGGLPPLPSILSPVPGSLPAIPPGFFSPPAGGAGGGINLFGELISPAFHGHGALTGTTAGASPTPMSLQYFPAAAAPSPSTPYYWDLFNNHPNHL</sequence>
<dbReference type="GeneID" id="123154281"/>
<gene>
    <name evidence="3" type="primary">LOC123154281</name>
</gene>
<protein>
    <recommendedName>
        <fullName evidence="2">VQ domain-containing protein</fullName>
    </recommendedName>
</protein>
<dbReference type="AlphaFoldDB" id="A0A3B6RKU2"/>
<dbReference type="Gramene" id="TraesLAC7A03G03896940.1">
    <property type="protein sequence ID" value="TraesLAC7A03G03896940.1.CDS1"/>
    <property type="gene ID" value="TraesLAC7A03G03896940"/>
</dbReference>
<dbReference type="EnsemblPlants" id="TraesCS7A02G326900.1">
    <property type="protein sequence ID" value="TraesCS7A02G326900.1.cds1"/>
    <property type="gene ID" value="TraesCS7A02G326900"/>
</dbReference>
<dbReference type="Gramene" id="TraesJAG7A03G03925530.1">
    <property type="protein sequence ID" value="TraesJAG7A03G03925530.1.CDS1"/>
    <property type="gene ID" value="TraesJAG7A03G03925530"/>
</dbReference>
<dbReference type="Gramene" id="TraesNOR7A03G03987190.1">
    <property type="protein sequence ID" value="TraesNOR7A03G03987190.1.CDS1"/>
    <property type="gene ID" value="TraesNOR7A03G03987190"/>
</dbReference>
<dbReference type="RefSeq" id="XP_044428985.1">
    <property type="nucleotide sequence ID" value="XM_044573050.1"/>
</dbReference>
<reference evidence="3" key="1">
    <citation type="submission" date="2018-08" db="EMBL/GenBank/DDBJ databases">
        <authorList>
            <person name="Rossello M."/>
        </authorList>
    </citation>
    <scope>NUCLEOTIDE SEQUENCE [LARGE SCALE GENOMIC DNA]</scope>
    <source>
        <strain evidence="3">cv. Chinese Spring</strain>
    </source>
</reference>
<dbReference type="Gramene" id="TraesCAD_scaffold_006292_01G000100.1">
    <property type="protein sequence ID" value="TraesCAD_scaffold_006292_01G000100.1"/>
    <property type="gene ID" value="TraesCAD_scaffold_006292_01G000100"/>
</dbReference>
<dbReference type="Gramene" id="TraesCS7A03G0806500.1">
    <property type="protein sequence ID" value="TraesCS7A03G0806500.1.CDS1"/>
    <property type="gene ID" value="TraesCS7A03G0806500"/>
</dbReference>
<dbReference type="Gramene" id="TraesCS7A02G326900.1">
    <property type="protein sequence ID" value="TraesCS7A02G326900.1.cds1"/>
    <property type="gene ID" value="TraesCS7A02G326900"/>
</dbReference>
<dbReference type="Gramene" id="TraesPARA_EIv1.0_2306340.1">
    <property type="protein sequence ID" value="TraesPARA_EIv1.0_2306340.1.CDS1"/>
    <property type="gene ID" value="TraesPARA_EIv1.0_2306340"/>
</dbReference>
<dbReference type="Proteomes" id="UP000019116">
    <property type="component" value="Chromosome 7A"/>
</dbReference>
<dbReference type="Gramene" id="TraesSYM7A03G03896910.1">
    <property type="protein sequence ID" value="TraesSYM7A03G03896910.1.CDS1"/>
    <property type="gene ID" value="TraesSYM7A03G03896910"/>
</dbReference>
<dbReference type="InterPro" id="IPR008889">
    <property type="entry name" value="VQ"/>
</dbReference>
<feature type="compositionally biased region" description="Polar residues" evidence="1">
    <location>
        <begin position="1"/>
        <end position="10"/>
    </location>
</feature>
<dbReference type="PANTHER" id="PTHR33143">
    <property type="entry name" value="F16F4.1 PROTEIN-RELATED"/>
    <property type="match status" value="1"/>
</dbReference>
<dbReference type="GO" id="GO:0005634">
    <property type="term" value="C:nucleus"/>
    <property type="evidence" value="ECO:0000318"/>
    <property type="project" value="GO_Central"/>
</dbReference>
<dbReference type="Gramene" id="TraesLDM7A03G03947180.1">
    <property type="protein sequence ID" value="TraesLDM7A03G03947180.1.CDS1"/>
    <property type="gene ID" value="TraesLDM7A03G03947180"/>
</dbReference>
<evidence type="ECO:0000313" key="4">
    <source>
        <dbReference type="Proteomes" id="UP000019116"/>
    </source>
</evidence>
<organism evidence="3">
    <name type="scientific">Triticum aestivum</name>
    <name type="common">Wheat</name>
    <dbReference type="NCBI Taxonomy" id="4565"/>
    <lineage>
        <taxon>Eukaryota</taxon>
        <taxon>Viridiplantae</taxon>
        <taxon>Streptophyta</taxon>
        <taxon>Embryophyta</taxon>
        <taxon>Tracheophyta</taxon>
        <taxon>Spermatophyta</taxon>
        <taxon>Magnoliopsida</taxon>
        <taxon>Liliopsida</taxon>
        <taxon>Poales</taxon>
        <taxon>Poaceae</taxon>
        <taxon>BOP clade</taxon>
        <taxon>Pooideae</taxon>
        <taxon>Triticodae</taxon>
        <taxon>Triticeae</taxon>
        <taxon>Triticinae</taxon>
        <taxon>Triticum</taxon>
    </lineage>
</organism>
<dbReference type="InterPro" id="IPR039607">
    <property type="entry name" value="VQ_8/17/18/20/21/25"/>
</dbReference>
<dbReference type="STRING" id="4565.A0A3B6RKU2"/>
<proteinExistence type="predicted"/>
<name>A0A3B6RKU2_WHEAT</name>
<feature type="region of interest" description="Disordered" evidence="1">
    <location>
        <begin position="76"/>
        <end position="107"/>
    </location>
</feature>
<dbReference type="PANTHER" id="PTHR33143:SF6">
    <property type="entry name" value="OS08G0102900 PROTEIN"/>
    <property type="match status" value="1"/>
</dbReference>
<dbReference type="Gramene" id="TraesWEE_scaffold_051344_01G000100.1">
    <property type="protein sequence ID" value="TraesWEE_scaffold_051344_01G000100.1"/>
    <property type="gene ID" value="TraesWEE_scaffold_051344_01G000100"/>
</dbReference>
<keyword evidence="4" id="KW-1185">Reference proteome</keyword>
<dbReference type="Gramene" id="TraesMAC7A03G03943030.1">
    <property type="protein sequence ID" value="TraesMAC7A03G03943030.1.CDS1"/>
    <property type="gene ID" value="TraesMAC7A03G03943030"/>
</dbReference>
<feature type="region of interest" description="Disordered" evidence="1">
    <location>
        <begin position="1"/>
        <end position="44"/>
    </location>
</feature>
<evidence type="ECO:0000256" key="1">
    <source>
        <dbReference type="SAM" id="MobiDB-lite"/>
    </source>
</evidence>
<dbReference type="Gramene" id="TraesARI7A03G03916910.1">
    <property type="protein sequence ID" value="TraesARI7A03G03916910.1.CDS1"/>
    <property type="gene ID" value="TraesARI7A03G03916910"/>
</dbReference>
<evidence type="ECO:0000259" key="2">
    <source>
        <dbReference type="Pfam" id="PF05678"/>
    </source>
</evidence>
<dbReference type="Gramene" id="TraesROB_scaffold_000770_01G000300.1">
    <property type="protein sequence ID" value="TraesROB_scaffold_000770_01G000300.1"/>
    <property type="gene ID" value="TraesROB_scaffold_000770_01G000300"/>
</dbReference>
<dbReference type="Pfam" id="PF05678">
    <property type="entry name" value="VQ"/>
    <property type="match status" value="1"/>
</dbReference>
<dbReference type="Gramene" id="TraesJUL7A03G03980190.1">
    <property type="protein sequence ID" value="TraesJUL7A03G03980190.1.CDS1"/>
    <property type="gene ID" value="TraesJUL7A03G03980190"/>
</dbReference>
<accession>A0A3B6RKU2</accession>
<feature type="domain" description="VQ" evidence="2">
    <location>
        <begin position="53"/>
        <end position="79"/>
    </location>
</feature>
<dbReference type="Gramene" id="TraesCLE_scaffold_007445_01G000100.1">
    <property type="protein sequence ID" value="TraesCLE_scaffold_007445_01G000100.1"/>
    <property type="gene ID" value="TraesCLE_scaffold_007445_01G000100"/>
</dbReference>
<evidence type="ECO:0000313" key="3">
    <source>
        <dbReference type="EnsemblPlants" id="TraesCS7A02G326900.1.cds1"/>
    </source>
</evidence>
<dbReference type="Gramene" id="TraesSTA7A03G03939010.1">
    <property type="protein sequence ID" value="TraesSTA7A03G03939010.1.CDS1"/>
    <property type="gene ID" value="TraesSTA7A03G03939010"/>
</dbReference>